<feature type="transmembrane region" description="Helical" evidence="6">
    <location>
        <begin position="704"/>
        <end position="724"/>
    </location>
</feature>
<dbReference type="InterPro" id="IPR050545">
    <property type="entry name" value="Mycobact_MmpL"/>
</dbReference>
<dbReference type="SUPFAM" id="SSF82866">
    <property type="entry name" value="Multidrug efflux transporter AcrB transmembrane domain"/>
    <property type="match status" value="2"/>
</dbReference>
<proteinExistence type="predicted"/>
<dbReference type="EMBL" id="BMDY01000012">
    <property type="protein sequence ID" value="GGB07923.1"/>
    <property type="molecule type" value="Genomic_DNA"/>
</dbReference>
<evidence type="ECO:0000256" key="1">
    <source>
        <dbReference type="ARBA" id="ARBA00004651"/>
    </source>
</evidence>
<evidence type="ECO:0000256" key="3">
    <source>
        <dbReference type="ARBA" id="ARBA00022692"/>
    </source>
</evidence>
<evidence type="ECO:0000256" key="2">
    <source>
        <dbReference type="ARBA" id="ARBA00022475"/>
    </source>
</evidence>
<evidence type="ECO:0000313" key="8">
    <source>
        <dbReference type="EMBL" id="GGB07923.1"/>
    </source>
</evidence>
<dbReference type="Pfam" id="PF03176">
    <property type="entry name" value="MMPL"/>
    <property type="match status" value="1"/>
</dbReference>
<evidence type="ECO:0000256" key="4">
    <source>
        <dbReference type="ARBA" id="ARBA00022989"/>
    </source>
</evidence>
<keyword evidence="2" id="KW-1003">Cell membrane</keyword>
<dbReference type="InterPro" id="IPR004869">
    <property type="entry name" value="MMPL_dom"/>
</dbReference>
<feature type="transmembrane region" description="Helical" evidence="6">
    <location>
        <begin position="276"/>
        <end position="295"/>
    </location>
</feature>
<name>A0ABQ1I396_9ALTE</name>
<keyword evidence="9" id="KW-1185">Reference proteome</keyword>
<feature type="transmembrane region" description="Helical" evidence="6">
    <location>
        <begin position="651"/>
        <end position="668"/>
    </location>
</feature>
<gene>
    <name evidence="8" type="ORF">GCM10007414_21630</name>
</gene>
<reference evidence="9" key="1">
    <citation type="journal article" date="2019" name="Int. J. Syst. Evol. Microbiol.">
        <title>The Global Catalogue of Microorganisms (GCM) 10K type strain sequencing project: providing services to taxonomists for standard genome sequencing and annotation.</title>
        <authorList>
            <consortium name="The Broad Institute Genomics Platform"/>
            <consortium name="The Broad Institute Genome Sequencing Center for Infectious Disease"/>
            <person name="Wu L."/>
            <person name="Ma J."/>
        </authorList>
    </citation>
    <scope>NUCLEOTIDE SEQUENCE [LARGE SCALE GENOMIC DNA]</scope>
    <source>
        <strain evidence="9">CGMCC 1.10131</strain>
    </source>
</reference>
<accession>A0ABQ1I396</accession>
<feature type="transmembrane region" description="Helical" evidence="6">
    <location>
        <begin position="343"/>
        <end position="363"/>
    </location>
</feature>
<comment type="caution">
    <text evidence="8">The sequence shown here is derived from an EMBL/GenBank/DDBJ whole genome shotgun (WGS) entry which is preliminary data.</text>
</comment>
<evidence type="ECO:0000313" key="9">
    <source>
        <dbReference type="Proteomes" id="UP000651977"/>
    </source>
</evidence>
<feature type="domain" description="Membrane transport protein MMPL" evidence="7">
    <location>
        <begin position="243"/>
        <end position="401"/>
    </location>
</feature>
<feature type="transmembrane region" description="Helical" evidence="6">
    <location>
        <begin position="730"/>
        <end position="748"/>
    </location>
</feature>
<comment type="subcellular location">
    <subcellularLocation>
        <location evidence="1">Cell membrane</location>
        <topology evidence="1">Multi-pass membrane protein</topology>
    </subcellularLocation>
</comment>
<dbReference type="RefSeq" id="WP_055734181.1">
    <property type="nucleotide sequence ID" value="NZ_BMDY01000012.1"/>
</dbReference>
<keyword evidence="4 6" id="KW-1133">Transmembrane helix</keyword>
<feature type="transmembrane region" description="Helical" evidence="6">
    <location>
        <begin position="369"/>
        <end position="391"/>
    </location>
</feature>
<evidence type="ECO:0000256" key="5">
    <source>
        <dbReference type="ARBA" id="ARBA00023136"/>
    </source>
</evidence>
<sequence>MISRPVVLWFLLVLAAGLVLFKQSQELQLNSDIRAMLPESLADDLGLAAREQLSAKLEGLNFIAVGHAQKSLAVAGAERLANDLRHSQAFEQVLLKRQGQGEAIARALYPYRYVRLTQQQRQWLAADDYQALFARAQAQLWSPAGMVSSSGLVDDPLFLFIEQLDSLSKLASSQVDEQGYLNAYAEGKYWILLELHTKENVFAPQQQQGLILAINDAEQALKAEQGSLSLLKAGLLFHAQAATAQAKSEMTTIGLTSLVLVVVLILFFFASVRPLLLALVSLSTGMLLALAAVSLCFSQLHLLTLVFGASLIGIAIDYSFHFCAEHAGGKLSAKQSLHKIKPALLLGALSSVLAYLSMLLVPMQGIRQMALFCAVGLFGAALSLYCLAPLLAASIPPARWPKRWPQWSLNKYSMGFLLLFIVGGLLQLHSEDDIRQLRGEFPSIEQQQQRLLDMFQNGQANQFFLVRGDSEQQLLSRERQLLAQLEQVAEQGALDRAWGLSDLAPPKSEQASNYGLLKSLYQQRPLLAEQLAYTPALLEQANAKFVASEGDYLALQDLLAQPAFSVFKDFWLHQGAQQASIVSLFSIHDLAALQQVAQQLDGVEFVDPVGEISLALSTLRQQALQLLVGVVLVIAAILSLRLGWKTALRCLFTPVMALLLSLALVAWLGQGLSLFHVLALLLVFGVGLDYALFYQLSRQPSYRLVMATSLAACSTLLAFGLLALSATPALAGFGVVVLGGIASSYFLAPQAFLMRGQNND</sequence>
<dbReference type="PANTHER" id="PTHR33406:SF13">
    <property type="entry name" value="MEMBRANE PROTEIN YDFJ"/>
    <property type="match status" value="1"/>
</dbReference>
<evidence type="ECO:0000259" key="7">
    <source>
        <dbReference type="Pfam" id="PF03176"/>
    </source>
</evidence>
<organism evidence="8 9">
    <name type="scientific">Agarivorans gilvus</name>
    <dbReference type="NCBI Taxonomy" id="680279"/>
    <lineage>
        <taxon>Bacteria</taxon>
        <taxon>Pseudomonadati</taxon>
        <taxon>Pseudomonadota</taxon>
        <taxon>Gammaproteobacteria</taxon>
        <taxon>Alteromonadales</taxon>
        <taxon>Alteromonadaceae</taxon>
        <taxon>Agarivorans</taxon>
    </lineage>
</organism>
<feature type="transmembrane region" description="Helical" evidence="6">
    <location>
        <begin position="250"/>
        <end position="269"/>
    </location>
</feature>
<dbReference type="Gene3D" id="1.20.1640.10">
    <property type="entry name" value="Multidrug efflux transporter AcrB transmembrane domain"/>
    <property type="match status" value="2"/>
</dbReference>
<keyword evidence="5 6" id="KW-0472">Membrane</keyword>
<protein>
    <submittedName>
        <fullName evidence="8">MMPL family efflux pump permease component</fullName>
    </submittedName>
</protein>
<dbReference type="Proteomes" id="UP000651977">
    <property type="component" value="Unassembled WGS sequence"/>
</dbReference>
<dbReference type="PANTHER" id="PTHR33406">
    <property type="entry name" value="MEMBRANE PROTEIN MJ1562-RELATED"/>
    <property type="match status" value="1"/>
</dbReference>
<feature type="transmembrane region" description="Helical" evidence="6">
    <location>
        <begin position="623"/>
        <end position="644"/>
    </location>
</feature>
<feature type="transmembrane region" description="Helical" evidence="6">
    <location>
        <begin position="674"/>
        <end position="692"/>
    </location>
</feature>
<evidence type="ECO:0000256" key="6">
    <source>
        <dbReference type="SAM" id="Phobius"/>
    </source>
</evidence>
<feature type="transmembrane region" description="Helical" evidence="6">
    <location>
        <begin position="301"/>
        <end position="322"/>
    </location>
</feature>
<keyword evidence="3 6" id="KW-0812">Transmembrane</keyword>